<dbReference type="InterPro" id="IPR021327">
    <property type="entry name" value="DUF2934"/>
</dbReference>
<protein>
    <recommendedName>
        <fullName evidence="3">DUF2934 domain-containing protein</fullName>
    </recommendedName>
</protein>
<gene>
    <name evidence="2" type="ORF">LCGC14_0533130</name>
</gene>
<evidence type="ECO:0008006" key="3">
    <source>
        <dbReference type="Google" id="ProtNLM"/>
    </source>
</evidence>
<dbReference type="Pfam" id="PF11154">
    <property type="entry name" value="DUF2934"/>
    <property type="match status" value="1"/>
</dbReference>
<dbReference type="EMBL" id="LAZR01000699">
    <property type="protein sequence ID" value="KKN60341.1"/>
    <property type="molecule type" value="Genomic_DNA"/>
</dbReference>
<comment type="caution">
    <text evidence="2">The sequence shown here is derived from an EMBL/GenBank/DDBJ whole genome shotgun (WGS) entry which is preliminary data.</text>
</comment>
<feature type="region of interest" description="Disordered" evidence="1">
    <location>
        <begin position="84"/>
        <end position="122"/>
    </location>
</feature>
<organism evidence="2">
    <name type="scientific">marine sediment metagenome</name>
    <dbReference type="NCBI Taxonomy" id="412755"/>
    <lineage>
        <taxon>unclassified sequences</taxon>
        <taxon>metagenomes</taxon>
        <taxon>ecological metagenomes</taxon>
    </lineage>
</organism>
<sequence length="122" mass="14056">MVKVDNADAIRRLAYEIWERAGRPSGREHEHWAEANREFARLNPPQPVRMSEQPRWNRIDAERHEAEALRKALWTPEPFSAELFGREPPRFGRGKVGARRQARPLPGAPNAVRTAARSDIRS</sequence>
<dbReference type="AlphaFoldDB" id="A0A0F9UGI8"/>
<name>A0A0F9UGI8_9ZZZZ</name>
<proteinExistence type="predicted"/>
<evidence type="ECO:0000256" key="1">
    <source>
        <dbReference type="SAM" id="MobiDB-lite"/>
    </source>
</evidence>
<evidence type="ECO:0000313" key="2">
    <source>
        <dbReference type="EMBL" id="KKN60341.1"/>
    </source>
</evidence>
<accession>A0A0F9UGI8</accession>
<feature type="compositionally biased region" description="Basic residues" evidence="1">
    <location>
        <begin position="92"/>
        <end position="102"/>
    </location>
</feature>
<reference evidence="2" key="1">
    <citation type="journal article" date="2015" name="Nature">
        <title>Complex archaea that bridge the gap between prokaryotes and eukaryotes.</title>
        <authorList>
            <person name="Spang A."/>
            <person name="Saw J.H."/>
            <person name="Jorgensen S.L."/>
            <person name="Zaremba-Niedzwiedzka K."/>
            <person name="Martijn J."/>
            <person name="Lind A.E."/>
            <person name="van Eijk R."/>
            <person name="Schleper C."/>
            <person name="Guy L."/>
            <person name="Ettema T.J."/>
        </authorList>
    </citation>
    <scope>NUCLEOTIDE SEQUENCE</scope>
</reference>